<evidence type="ECO:0000256" key="1">
    <source>
        <dbReference type="ARBA" id="ARBA00004496"/>
    </source>
</evidence>
<reference evidence="7" key="1">
    <citation type="submission" date="2021-06" db="EMBL/GenBank/DDBJ databases">
        <authorList>
            <person name="Kallberg Y."/>
            <person name="Tangrot J."/>
            <person name="Rosling A."/>
        </authorList>
    </citation>
    <scope>NUCLEOTIDE SEQUENCE</scope>
    <source>
        <strain evidence="7">UK204</strain>
    </source>
</reference>
<name>A0A9N8YJ38_9GLOM</name>
<dbReference type="SMART" id="SM00054">
    <property type="entry name" value="EFh"/>
    <property type="match status" value="3"/>
</dbReference>
<evidence type="ECO:0000259" key="6">
    <source>
        <dbReference type="PROSITE" id="PS50222"/>
    </source>
</evidence>
<keyword evidence="3" id="KW-0479">Metal-binding</keyword>
<evidence type="ECO:0000256" key="3">
    <source>
        <dbReference type="ARBA" id="ARBA00022723"/>
    </source>
</evidence>
<evidence type="ECO:0000256" key="5">
    <source>
        <dbReference type="ARBA" id="ARBA00022837"/>
    </source>
</evidence>
<feature type="domain" description="EF-hand" evidence="6">
    <location>
        <begin position="7"/>
        <end position="42"/>
    </location>
</feature>
<dbReference type="InterPro" id="IPR011992">
    <property type="entry name" value="EF-hand-dom_pair"/>
</dbReference>
<evidence type="ECO:0000313" key="8">
    <source>
        <dbReference type="Proteomes" id="UP000789570"/>
    </source>
</evidence>
<dbReference type="GO" id="GO:0005509">
    <property type="term" value="F:calcium ion binding"/>
    <property type="evidence" value="ECO:0007669"/>
    <property type="project" value="InterPro"/>
</dbReference>
<keyword evidence="8" id="KW-1185">Reference proteome</keyword>
<dbReference type="OrthoDB" id="186625at2759"/>
<proteinExistence type="predicted"/>
<dbReference type="GO" id="GO:0048306">
    <property type="term" value="F:calcium-dependent protein binding"/>
    <property type="evidence" value="ECO:0007669"/>
    <property type="project" value="UniProtKB-ARBA"/>
</dbReference>
<evidence type="ECO:0000256" key="2">
    <source>
        <dbReference type="ARBA" id="ARBA00022490"/>
    </source>
</evidence>
<dbReference type="Pfam" id="PF00036">
    <property type="entry name" value="EF-hand_1"/>
    <property type="match status" value="1"/>
</dbReference>
<dbReference type="Pfam" id="PF13499">
    <property type="entry name" value="EF-hand_7"/>
    <property type="match status" value="1"/>
</dbReference>
<feature type="domain" description="EF-hand" evidence="6">
    <location>
        <begin position="74"/>
        <end position="109"/>
    </location>
</feature>
<dbReference type="PANTHER" id="PTHR46212:SF3">
    <property type="entry name" value="GH27120P"/>
    <property type="match status" value="1"/>
</dbReference>
<organism evidence="7 8">
    <name type="scientific">Funneliformis caledonium</name>
    <dbReference type="NCBI Taxonomy" id="1117310"/>
    <lineage>
        <taxon>Eukaryota</taxon>
        <taxon>Fungi</taxon>
        <taxon>Fungi incertae sedis</taxon>
        <taxon>Mucoromycota</taxon>
        <taxon>Glomeromycotina</taxon>
        <taxon>Glomeromycetes</taxon>
        <taxon>Glomerales</taxon>
        <taxon>Glomeraceae</taxon>
        <taxon>Funneliformis</taxon>
    </lineage>
</organism>
<dbReference type="CDD" id="cd16180">
    <property type="entry name" value="EFh_PEF_Group_I"/>
    <property type="match status" value="1"/>
</dbReference>
<dbReference type="InterPro" id="IPR051426">
    <property type="entry name" value="Peflin/Sorcin_CaBP"/>
</dbReference>
<dbReference type="Proteomes" id="UP000789570">
    <property type="component" value="Unassembled WGS sequence"/>
</dbReference>
<keyword evidence="4" id="KW-0677">Repeat</keyword>
<sequence length="189" mass="21887">MTTPKNVSEQQLMAFFQRIDVDNNGTLTPKELQRVLLNGDWSAFNLDTIELLFSLFDSDRTGTIHFNEFVGLWRYIEDWKRIFSAFDADNSGTIEIPELITAMKNFGFNISEQMLKKFVRKYKVSHNTQGRKLMSSELEHAISFDNFVQLCVTVKTMTDVFRALDQSGSGCAKMSYEQFMEVILFIRMS</sequence>
<comment type="subcellular location">
    <subcellularLocation>
        <location evidence="1">Cytoplasm</location>
    </subcellularLocation>
</comment>
<evidence type="ECO:0000256" key="4">
    <source>
        <dbReference type="ARBA" id="ARBA00022737"/>
    </source>
</evidence>
<dbReference type="SUPFAM" id="SSF47473">
    <property type="entry name" value="EF-hand"/>
    <property type="match status" value="1"/>
</dbReference>
<dbReference type="InterPro" id="IPR018247">
    <property type="entry name" value="EF_Hand_1_Ca_BS"/>
</dbReference>
<gene>
    <name evidence="7" type="ORF">FCALED_LOCUS6</name>
</gene>
<dbReference type="PROSITE" id="PS50222">
    <property type="entry name" value="EF_HAND_2"/>
    <property type="match status" value="2"/>
</dbReference>
<dbReference type="Gene3D" id="1.10.238.10">
    <property type="entry name" value="EF-hand"/>
    <property type="match status" value="2"/>
</dbReference>
<keyword evidence="5" id="KW-0106">Calcium</keyword>
<dbReference type="InterPro" id="IPR002048">
    <property type="entry name" value="EF_hand_dom"/>
</dbReference>
<dbReference type="AlphaFoldDB" id="A0A9N8YJ38"/>
<dbReference type="EMBL" id="CAJVPQ010000001">
    <property type="protein sequence ID" value="CAG8435512.1"/>
    <property type="molecule type" value="Genomic_DNA"/>
</dbReference>
<accession>A0A9N8YJ38</accession>
<keyword evidence="2" id="KW-0963">Cytoplasm</keyword>
<dbReference type="GO" id="GO:0005737">
    <property type="term" value="C:cytoplasm"/>
    <property type="evidence" value="ECO:0007669"/>
    <property type="project" value="UniProtKB-SubCell"/>
</dbReference>
<dbReference type="PROSITE" id="PS00018">
    <property type="entry name" value="EF_HAND_1"/>
    <property type="match status" value="2"/>
</dbReference>
<evidence type="ECO:0000313" key="7">
    <source>
        <dbReference type="EMBL" id="CAG8435512.1"/>
    </source>
</evidence>
<dbReference type="PANTHER" id="PTHR46212">
    <property type="entry name" value="PEFLIN"/>
    <property type="match status" value="1"/>
</dbReference>
<comment type="caution">
    <text evidence="7">The sequence shown here is derived from an EMBL/GenBank/DDBJ whole genome shotgun (WGS) entry which is preliminary data.</text>
</comment>
<protein>
    <submittedName>
        <fullName evidence="7">8460_t:CDS:1</fullName>
    </submittedName>
</protein>